<accession>A0ABS5KPA6</accession>
<dbReference type="InterPro" id="IPR050109">
    <property type="entry name" value="HTH-type_TetR-like_transc_reg"/>
</dbReference>
<dbReference type="SUPFAM" id="SSF46689">
    <property type="entry name" value="Homeodomain-like"/>
    <property type="match status" value="1"/>
</dbReference>
<protein>
    <submittedName>
        <fullName evidence="4">TetR/AcrR family transcriptional regulator</fullName>
    </submittedName>
</protein>
<dbReference type="PANTHER" id="PTHR30055">
    <property type="entry name" value="HTH-TYPE TRANSCRIPTIONAL REGULATOR RUTR"/>
    <property type="match status" value="1"/>
</dbReference>
<dbReference type="PRINTS" id="PR00455">
    <property type="entry name" value="HTHTETR"/>
</dbReference>
<dbReference type="InterPro" id="IPR001647">
    <property type="entry name" value="HTH_TetR"/>
</dbReference>
<keyword evidence="1 2" id="KW-0238">DNA-binding</keyword>
<dbReference type="PANTHER" id="PTHR30055:SF153">
    <property type="entry name" value="HTH-TYPE TRANSCRIPTIONAL REPRESSOR RV3405C"/>
    <property type="match status" value="1"/>
</dbReference>
<evidence type="ECO:0000256" key="1">
    <source>
        <dbReference type="ARBA" id="ARBA00023125"/>
    </source>
</evidence>
<keyword evidence="5" id="KW-1185">Reference proteome</keyword>
<feature type="domain" description="HTH tetR-type" evidence="3">
    <location>
        <begin position="5"/>
        <end position="65"/>
    </location>
</feature>
<evidence type="ECO:0000313" key="4">
    <source>
        <dbReference type="EMBL" id="MBS2547879.1"/>
    </source>
</evidence>
<dbReference type="Gene3D" id="1.10.10.60">
    <property type="entry name" value="Homeodomain-like"/>
    <property type="match status" value="1"/>
</dbReference>
<evidence type="ECO:0000313" key="5">
    <source>
        <dbReference type="Proteomes" id="UP000730482"/>
    </source>
</evidence>
<dbReference type="RefSeq" id="WP_212009460.1">
    <property type="nucleotide sequence ID" value="NZ_JAAFYZ010000037.1"/>
</dbReference>
<dbReference type="EMBL" id="JAAFYZ010000037">
    <property type="protein sequence ID" value="MBS2547879.1"/>
    <property type="molecule type" value="Genomic_DNA"/>
</dbReference>
<reference evidence="4 5" key="1">
    <citation type="submission" date="2020-02" db="EMBL/GenBank/DDBJ databases">
        <title>Acidophilic actinobacteria isolated from forest soil.</title>
        <authorList>
            <person name="Golinska P."/>
        </authorList>
    </citation>
    <scope>NUCLEOTIDE SEQUENCE [LARGE SCALE GENOMIC DNA]</scope>
    <source>
        <strain evidence="4 5">NL8</strain>
    </source>
</reference>
<dbReference type="Proteomes" id="UP000730482">
    <property type="component" value="Unassembled WGS sequence"/>
</dbReference>
<dbReference type="Pfam" id="PF00440">
    <property type="entry name" value="TetR_N"/>
    <property type="match status" value="1"/>
</dbReference>
<proteinExistence type="predicted"/>
<dbReference type="Gene3D" id="1.10.357.10">
    <property type="entry name" value="Tetracycline Repressor, domain 2"/>
    <property type="match status" value="1"/>
</dbReference>
<dbReference type="SUPFAM" id="SSF48498">
    <property type="entry name" value="Tetracyclin repressor-like, C-terminal domain"/>
    <property type="match status" value="1"/>
</dbReference>
<dbReference type="PROSITE" id="PS50977">
    <property type="entry name" value="HTH_TETR_2"/>
    <property type="match status" value="1"/>
</dbReference>
<dbReference type="InterPro" id="IPR036271">
    <property type="entry name" value="Tet_transcr_reg_TetR-rel_C_sf"/>
</dbReference>
<organism evidence="4 5">
    <name type="scientific">Catenulispora pinistramenti</name>
    <dbReference type="NCBI Taxonomy" id="2705254"/>
    <lineage>
        <taxon>Bacteria</taxon>
        <taxon>Bacillati</taxon>
        <taxon>Actinomycetota</taxon>
        <taxon>Actinomycetes</taxon>
        <taxon>Catenulisporales</taxon>
        <taxon>Catenulisporaceae</taxon>
        <taxon>Catenulispora</taxon>
    </lineage>
</organism>
<sequence length="208" mass="23052">MDRSRHSDDKILDAAQSAVLDLGLRNTTLAEVARRAGVSRMTLYRRYPDIDALLTEVLGRQLIRVVRRNAGLREEAGGGRSARQLLVSGTVEVVRAFHGDLLMHKILESDAEFLLPYLTREFGPLQHYALDLLSVRLEQGHEDGSIRAGSVALQARTVLLTAQSFVVSARAAGQVPMDRLLEELTEMLDAYLRPGEDRPEASDPEHSV</sequence>
<evidence type="ECO:0000259" key="3">
    <source>
        <dbReference type="PROSITE" id="PS50977"/>
    </source>
</evidence>
<feature type="DNA-binding region" description="H-T-H motif" evidence="2">
    <location>
        <begin position="28"/>
        <end position="47"/>
    </location>
</feature>
<gene>
    <name evidence="4" type="ORF">KGQ19_13485</name>
</gene>
<evidence type="ECO:0000256" key="2">
    <source>
        <dbReference type="PROSITE-ProRule" id="PRU00335"/>
    </source>
</evidence>
<name>A0ABS5KPA6_9ACTN</name>
<dbReference type="InterPro" id="IPR009057">
    <property type="entry name" value="Homeodomain-like_sf"/>
</dbReference>
<comment type="caution">
    <text evidence="4">The sequence shown here is derived from an EMBL/GenBank/DDBJ whole genome shotgun (WGS) entry which is preliminary data.</text>
</comment>